<evidence type="ECO:0000313" key="1">
    <source>
        <dbReference type="EMBL" id="CCF41995.1"/>
    </source>
</evidence>
<name>H1VP41_COLHI</name>
<reference evidence="2" key="1">
    <citation type="journal article" date="2012" name="Nat. Genet.">
        <title>Lifestyle transitions in plant pathogenic Colletotrichum fungi deciphered by genome and transcriptome analyses.</title>
        <authorList>
            <person name="O'Connell R.J."/>
            <person name="Thon M.R."/>
            <person name="Hacquard S."/>
            <person name="Amyotte S.G."/>
            <person name="Kleemann J."/>
            <person name="Torres M.F."/>
            <person name="Damm U."/>
            <person name="Buiate E.A."/>
            <person name="Epstein L."/>
            <person name="Alkan N."/>
            <person name="Altmueller J."/>
            <person name="Alvarado-Balderrama L."/>
            <person name="Bauser C.A."/>
            <person name="Becker C."/>
            <person name="Birren B.W."/>
            <person name="Chen Z."/>
            <person name="Choi J."/>
            <person name="Crouch J.A."/>
            <person name="Duvick J.P."/>
            <person name="Farman M.A."/>
            <person name="Gan P."/>
            <person name="Heiman D."/>
            <person name="Henrissat B."/>
            <person name="Howard R.J."/>
            <person name="Kabbage M."/>
            <person name="Koch C."/>
            <person name="Kracher B."/>
            <person name="Kubo Y."/>
            <person name="Law A.D."/>
            <person name="Lebrun M.-H."/>
            <person name="Lee Y.-H."/>
            <person name="Miyara I."/>
            <person name="Moore N."/>
            <person name="Neumann U."/>
            <person name="Nordstroem K."/>
            <person name="Panaccione D.G."/>
            <person name="Panstruga R."/>
            <person name="Place M."/>
            <person name="Proctor R.H."/>
            <person name="Prusky D."/>
            <person name="Rech G."/>
            <person name="Reinhardt R."/>
            <person name="Rollins J.A."/>
            <person name="Rounsley S."/>
            <person name="Schardl C.L."/>
            <person name="Schwartz D.C."/>
            <person name="Shenoy N."/>
            <person name="Shirasu K."/>
            <person name="Sikhakolli U.R."/>
            <person name="Stueber K."/>
            <person name="Sukno S.A."/>
            <person name="Sweigard J.A."/>
            <person name="Takano Y."/>
            <person name="Takahara H."/>
            <person name="Trail F."/>
            <person name="van der Does H.C."/>
            <person name="Voll L.M."/>
            <person name="Will I."/>
            <person name="Young S."/>
            <person name="Zeng Q."/>
            <person name="Zhang J."/>
            <person name="Zhou S."/>
            <person name="Dickman M.B."/>
            <person name="Schulze-Lefert P."/>
            <person name="Ver Loren van Themaat E."/>
            <person name="Ma L.-J."/>
            <person name="Vaillancourt L.J."/>
        </authorList>
    </citation>
    <scope>NUCLEOTIDE SEQUENCE [LARGE SCALE GENOMIC DNA]</scope>
    <source>
        <strain evidence="2">IMI 349063</strain>
    </source>
</reference>
<protein>
    <submittedName>
        <fullName evidence="1">Uncharacterized protein</fullName>
    </submittedName>
</protein>
<accession>H1VP41</accession>
<dbReference type="Proteomes" id="UP000007174">
    <property type="component" value="Unassembled WGS sequence"/>
</dbReference>
<dbReference type="HOGENOM" id="CLU_1815672_0_0_1"/>
<gene>
    <name evidence="1" type="ORF">CH063_12109</name>
</gene>
<dbReference type="EMBL" id="CACQ02005080">
    <property type="protein sequence ID" value="CCF41995.1"/>
    <property type="molecule type" value="Genomic_DNA"/>
</dbReference>
<evidence type="ECO:0000313" key="2">
    <source>
        <dbReference type="Proteomes" id="UP000007174"/>
    </source>
</evidence>
<proteinExistence type="predicted"/>
<dbReference type="AlphaFoldDB" id="H1VP41"/>
<organism evidence="1 2">
    <name type="scientific">Colletotrichum higginsianum (strain IMI 349063)</name>
    <name type="common">Crucifer anthracnose fungus</name>
    <dbReference type="NCBI Taxonomy" id="759273"/>
    <lineage>
        <taxon>Eukaryota</taxon>
        <taxon>Fungi</taxon>
        <taxon>Dikarya</taxon>
        <taxon>Ascomycota</taxon>
        <taxon>Pezizomycotina</taxon>
        <taxon>Sordariomycetes</taxon>
        <taxon>Hypocreomycetidae</taxon>
        <taxon>Glomerellales</taxon>
        <taxon>Glomerellaceae</taxon>
        <taxon>Colletotrichum</taxon>
        <taxon>Colletotrichum destructivum species complex</taxon>
    </lineage>
</organism>
<sequence>MRINVQSLRARHHALSRTRVLFQEPHHALCPILEDAVIYPPKMQSTTAPKRPLGRNAVRSHHVASQREAIHHTQLSSPFHRLSSCISKEESPPRSKRRQLAEALCHRRALKREPDVPHPAAGHWDMLCHSSWQDNGVGARDR</sequence>